<sequence>MADIDEGAAIFQGTDNGDDNAGSHHTERGRLNPCERALHTTLMVLIGVGVPFVMAALMASIFALDSRDATEFSMELTGFHGFNATTLGHTVSPGFILRVRAENRHAVVKPWCYRGGDAIVSYSGVALAWGYVPRFCIERKKVPVELTVIPWGREVGLSEDLRRRLASDWKMGNAEVKVEMKVNYDEKGVSSPERKDGPVLKSFQVMLTGH</sequence>
<evidence type="ECO:0008006" key="4">
    <source>
        <dbReference type="Google" id="ProtNLM"/>
    </source>
</evidence>
<reference evidence="2" key="1">
    <citation type="submission" date="2020-07" db="EMBL/GenBank/DDBJ databases">
        <title>Genome sequence and genetic diversity analysis of an under-domesticated orphan crop, white fonio (Digitaria exilis).</title>
        <authorList>
            <person name="Bennetzen J.L."/>
            <person name="Chen S."/>
            <person name="Ma X."/>
            <person name="Wang X."/>
            <person name="Yssel A.E.J."/>
            <person name="Chaluvadi S.R."/>
            <person name="Johnson M."/>
            <person name="Gangashetty P."/>
            <person name="Hamidou F."/>
            <person name="Sanogo M.D."/>
            <person name="Zwaenepoel A."/>
            <person name="Wallace J."/>
            <person name="Van De Peer Y."/>
            <person name="Van Deynze A."/>
        </authorList>
    </citation>
    <scope>NUCLEOTIDE SEQUENCE</scope>
    <source>
        <tissue evidence="2">Leaves</tissue>
    </source>
</reference>
<dbReference type="AlphaFoldDB" id="A0A835F8J8"/>
<name>A0A835F8J8_9POAL</name>
<evidence type="ECO:0000256" key="1">
    <source>
        <dbReference type="SAM" id="Phobius"/>
    </source>
</evidence>
<dbReference type="PANTHER" id="PTHR33994:SF34">
    <property type="entry name" value="LATE EMBRYOGENESIS ABUNDANT PROTEIN LEA-2 SUBGROUP DOMAIN-CONTAINING PROTEIN"/>
    <property type="match status" value="1"/>
</dbReference>
<keyword evidence="1" id="KW-1133">Transmembrane helix</keyword>
<evidence type="ECO:0000313" key="3">
    <source>
        <dbReference type="Proteomes" id="UP000636709"/>
    </source>
</evidence>
<keyword evidence="1" id="KW-0812">Transmembrane</keyword>
<keyword evidence="3" id="KW-1185">Reference proteome</keyword>
<dbReference type="EMBL" id="JACEFO010001605">
    <property type="protein sequence ID" value="KAF8731693.1"/>
    <property type="molecule type" value="Genomic_DNA"/>
</dbReference>
<dbReference type="OrthoDB" id="673494at2759"/>
<organism evidence="2 3">
    <name type="scientific">Digitaria exilis</name>
    <dbReference type="NCBI Taxonomy" id="1010633"/>
    <lineage>
        <taxon>Eukaryota</taxon>
        <taxon>Viridiplantae</taxon>
        <taxon>Streptophyta</taxon>
        <taxon>Embryophyta</taxon>
        <taxon>Tracheophyta</taxon>
        <taxon>Spermatophyta</taxon>
        <taxon>Magnoliopsida</taxon>
        <taxon>Liliopsida</taxon>
        <taxon>Poales</taxon>
        <taxon>Poaceae</taxon>
        <taxon>PACMAD clade</taxon>
        <taxon>Panicoideae</taxon>
        <taxon>Panicodae</taxon>
        <taxon>Paniceae</taxon>
        <taxon>Anthephorinae</taxon>
        <taxon>Digitaria</taxon>
    </lineage>
</organism>
<gene>
    <name evidence="2" type="ORF">HU200_015623</name>
</gene>
<accession>A0A835F8J8</accession>
<feature type="transmembrane region" description="Helical" evidence="1">
    <location>
        <begin position="42"/>
        <end position="64"/>
    </location>
</feature>
<comment type="caution">
    <text evidence="2">The sequence shown here is derived from an EMBL/GenBank/DDBJ whole genome shotgun (WGS) entry which is preliminary data.</text>
</comment>
<protein>
    <recommendedName>
        <fullName evidence="4">Late embryogenesis abundant protein LEA-2 subgroup domain-containing protein</fullName>
    </recommendedName>
</protein>
<proteinExistence type="predicted"/>
<keyword evidence="1" id="KW-0472">Membrane</keyword>
<evidence type="ECO:0000313" key="2">
    <source>
        <dbReference type="EMBL" id="KAF8731693.1"/>
    </source>
</evidence>
<dbReference type="PANTHER" id="PTHR33994">
    <property type="entry name" value="OS04G0515000 PROTEIN"/>
    <property type="match status" value="1"/>
</dbReference>
<dbReference type="Proteomes" id="UP000636709">
    <property type="component" value="Unassembled WGS sequence"/>
</dbReference>